<dbReference type="RefSeq" id="WP_084843284.1">
    <property type="nucleotide sequence ID" value="NZ_ARYN01000025.1"/>
</dbReference>
<name>A0A1Y1SYF0_9FLAO</name>
<dbReference type="AlphaFoldDB" id="A0A1Y1SYF0"/>
<feature type="coiled-coil region" evidence="1">
    <location>
        <begin position="58"/>
        <end position="85"/>
    </location>
</feature>
<evidence type="ECO:0000313" key="3">
    <source>
        <dbReference type="Proteomes" id="UP000192746"/>
    </source>
</evidence>
<sequence length="112" mass="13067">MNPETKLKVAAEEIKEVLRKHDLASIFSLHTPGHGEFVLHLNASHSCAYIYNDHEIRFHSKRKDYKSQEEQIQKLTNTANMLKLLCDMTANNFLMLKRLSDNFDKLTNAEHR</sequence>
<dbReference type="EMBL" id="ARYN01000025">
    <property type="protein sequence ID" value="ORL43791.1"/>
    <property type="molecule type" value="Genomic_DNA"/>
</dbReference>
<organism evidence="2 3">
    <name type="scientific">Zunongwangia atlantica 22II14-10F7</name>
    <dbReference type="NCBI Taxonomy" id="1185767"/>
    <lineage>
        <taxon>Bacteria</taxon>
        <taxon>Pseudomonadati</taxon>
        <taxon>Bacteroidota</taxon>
        <taxon>Flavobacteriia</taxon>
        <taxon>Flavobacteriales</taxon>
        <taxon>Flavobacteriaceae</taxon>
        <taxon>Zunongwangia</taxon>
    </lineage>
</organism>
<comment type="caution">
    <text evidence="2">The sequence shown here is derived from an EMBL/GenBank/DDBJ whole genome shotgun (WGS) entry which is preliminary data.</text>
</comment>
<keyword evidence="1" id="KW-0175">Coiled coil</keyword>
<accession>A0A1Y1SYF0</accession>
<dbReference type="OrthoDB" id="1445823at2"/>
<evidence type="ECO:0000256" key="1">
    <source>
        <dbReference type="SAM" id="Coils"/>
    </source>
</evidence>
<proteinExistence type="predicted"/>
<gene>
    <name evidence="2" type="ORF">IIF7_19104</name>
</gene>
<reference evidence="2 3" key="1">
    <citation type="submission" date="2013-04" db="EMBL/GenBank/DDBJ databases">
        <title>Zunongwangia sp. 22II14-10F7 Genome Sequencing.</title>
        <authorList>
            <person name="Lai Q."/>
            <person name="Shao Z."/>
        </authorList>
    </citation>
    <scope>NUCLEOTIDE SEQUENCE [LARGE SCALE GENOMIC DNA]</scope>
    <source>
        <strain evidence="2 3">22II14-10F7</strain>
    </source>
</reference>
<dbReference type="STRING" id="1185767.IIF7_19104"/>
<keyword evidence="3" id="KW-1185">Reference proteome</keyword>
<dbReference type="Proteomes" id="UP000192746">
    <property type="component" value="Unassembled WGS sequence"/>
</dbReference>
<evidence type="ECO:0000313" key="2">
    <source>
        <dbReference type="EMBL" id="ORL43791.1"/>
    </source>
</evidence>
<protein>
    <submittedName>
        <fullName evidence="2">Uncharacterized protein</fullName>
    </submittedName>
</protein>